<dbReference type="AlphaFoldDB" id="A0A0F4Q2R0"/>
<dbReference type="Proteomes" id="UP000305874">
    <property type="component" value="Unassembled WGS sequence"/>
</dbReference>
<dbReference type="EMBL" id="JXXZ01000002">
    <property type="protein sequence ID" value="KJZ01650.1"/>
    <property type="molecule type" value="Genomic_DNA"/>
</dbReference>
<proteinExistence type="inferred from homology"/>
<dbReference type="GeneID" id="58227154"/>
<evidence type="ECO:0000256" key="10">
    <source>
        <dbReference type="SAM" id="Phobius"/>
    </source>
</evidence>
<feature type="transmembrane region" description="Helical" evidence="10">
    <location>
        <begin position="18"/>
        <end position="36"/>
    </location>
</feature>
<reference evidence="11 13" key="1">
    <citation type="journal article" date="2015" name="BMC Genomics">
        <title>Genome mining reveals unlocked bioactive potential of marine Gram-negative bacteria.</title>
        <authorList>
            <person name="Machado H."/>
            <person name="Sonnenschein E.C."/>
            <person name="Melchiorsen J."/>
            <person name="Gram L."/>
        </authorList>
    </citation>
    <scope>NUCLEOTIDE SEQUENCE [LARGE SCALE GENOMIC DNA]</scope>
    <source>
        <strain evidence="11 13">S3137</strain>
    </source>
</reference>
<dbReference type="Gene3D" id="3.30.1360.100">
    <property type="entry name" value="General secretion pathway protein M, EpsM"/>
    <property type="match status" value="1"/>
</dbReference>
<dbReference type="STRING" id="151081.TW72_01475"/>
<protein>
    <submittedName>
        <fullName evidence="11">General secretion pathway protein GspM</fullName>
    </submittedName>
    <submittedName>
        <fullName evidence="12">Type II secretion system protein M</fullName>
    </submittedName>
</protein>
<accession>A0A0F4Q2R0</accession>
<dbReference type="GO" id="GO:0015627">
    <property type="term" value="C:type II protein secretion system complex"/>
    <property type="evidence" value="ECO:0007669"/>
    <property type="project" value="InterPro"/>
</dbReference>
<dbReference type="eggNOG" id="COG3149">
    <property type="taxonomic scope" value="Bacteria"/>
</dbReference>
<evidence type="ECO:0000313" key="14">
    <source>
        <dbReference type="Proteomes" id="UP000305874"/>
    </source>
</evidence>
<evidence type="ECO:0000256" key="5">
    <source>
        <dbReference type="ARBA" id="ARBA00022519"/>
    </source>
</evidence>
<reference evidence="14" key="3">
    <citation type="submission" date="2019-06" db="EMBL/GenBank/DDBJ databases">
        <title>Co-occurence of chitin degradation, pigmentation and bioactivity in marine Pseudoalteromonas.</title>
        <authorList>
            <person name="Sonnenschein E.C."/>
            <person name="Bech P.K."/>
        </authorList>
    </citation>
    <scope>NUCLEOTIDE SEQUENCE [LARGE SCALE GENOMIC DNA]</scope>
    <source>
        <strain evidence="14">S2897</strain>
    </source>
</reference>
<keyword evidence="3" id="KW-0813">Transport</keyword>
<gene>
    <name evidence="12" type="ORF">CWC05_14750</name>
    <name evidence="11" type="ORF">TW72_01475</name>
</gene>
<keyword evidence="13" id="KW-1185">Reference proteome</keyword>
<dbReference type="GO" id="GO:0015628">
    <property type="term" value="P:protein secretion by the type II secretion system"/>
    <property type="evidence" value="ECO:0007669"/>
    <property type="project" value="InterPro"/>
</dbReference>
<evidence type="ECO:0000256" key="7">
    <source>
        <dbReference type="ARBA" id="ARBA00022927"/>
    </source>
</evidence>
<comment type="subcellular location">
    <subcellularLocation>
        <location evidence="1">Cell inner membrane</location>
        <topology evidence="1">Single-pass membrane protein</topology>
    </subcellularLocation>
</comment>
<evidence type="ECO:0000256" key="8">
    <source>
        <dbReference type="ARBA" id="ARBA00022989"/>
    </source>
</evidence>
<evidence type="ECO:0000256" key="6">
    <source>
        <dbReference type="ARBA" id="ARBA00022692"/>
    </source>
</evidence>
<keyword evidence="5" id="KW-0997">Cell inner membrane</keyword>
<dbReference type="InterPro" id="IPR023229">
    <property type="entry name" value="T2SS_M_periplasmic_sf"/>
</dbReference>
<comment type="similarity">
    <text evidence="2">Belongs to the GSP M family.</text>
</comment>
<evidence type="ECO:0000256" key="2">
    <source>
        <dbReference type="ARBA" id="ARBA00010637"/>
    </source>
</evidence>
<evidence type="ECO:0000256" key="1">
    <source>
        <dbReference type="ARBA" id="ARBA00004377"/>
    </source>
</evidence>
<keyword evidence="7" id="KW-0653">Protein transport</keyword>
<evidence type="ECO:0000313" key="13">
    <source>
        <dbReference type="Proteomes" id="UP000033664"/>
    </source>
</evidence>
<evidence type="ECO:0000256" key="9">
    <source>
        <dbReference type="ARBA" id="ARBA00023136"/>
    </source>
</evidence>
<dbReference type="InterPro" id="IPR007690">
    <property type="entry name" value="T2SS_GspM"/>
</dbReference>
<comment type="caution">
    <text evidence="11">The sequence shown here is derived from an EMBL/GenBank/DDBJ whole genome shotgun (WGS) entry which is preliminary data.</text>
</comment>
<reference evidence="12 14" key="2">
    <citation type="submission" date="2017-12" db="EMBL/GenBank/DDBJ databases">
        <authorList>
            <person name="Paulsen S."/>
            <person name="Gram L.K."/>
        </authorList>
    </citation>
    <scope>NUCLEOTIDE SEQUENCE [LARGE SCALE GENOMIC DNA]</scope>
    <source>
        <strain evidence="12 14">S2897</strain>
    </source>
</reference>
<evidence type="ECO:0000256" key="3">
    <source>
        <dbReference type="ARBA" id="ARBA00022448"/>
    </source>
</evidence>
<sequence length="155" mass="17427">MSALTNYWQSLKPQEQRLLLIAGAVFVVFFFVMVVYRPLNNAIEDAKQDQLKQQELLQFVQQSVVKLKAKGAVANTGGKNVTQIVNRTRGRYQIAISRMQPSGDGLRVNIDSVPFNQLLAWLDELVNNHGVSIANIELSQDQKPGHVRVSRIVLE</sequence>
<dbReference type="RefSeq" id="WP_045979103.1">
    <property type="nucleotide sequence ID" value="NZ_CP023396.1"/>
</dbReference>
<evidence type="ECO:0000313" key="12">
    <source>
        <dbReference type="EMBL" id="TMP86217.1"/>
    </source>
</evidence>
<keyword evidence="9 10" id="KW-0472">Membrane</keyword>
<name>A0A0F4Q2R0_9GAMM</name>
<dbReference type="OrthoDB" id="6624834at2"/>
<dbReference type="PIRSF" id="PIRSF006291">
    <property type="entry name" value="GspM"/>
    <property type="match status" value="1"/>
</dbReference>
<dbReference type="Pfam" id="PF04612">
    <property type="entry name" value="T2SSM"/>
    <property type="match status" value="1"/>
</dbReference>
<dbReference type="SUPFAM" id="SSF103054">
    <property type="entry name" value="General secretion pathway protein M, EpsM"/>
    <property type="match status" value="1"/>
</dbReference>
<keyword evidence="4" id="KW-1003">Cell membrane</keyword>
<dbReference type="Proteomes" id="UP000033664">
    <property type="component" value="Unassembled WGS sequence"/>
</dbReference>
<dbReference type="EMBL" id="PNCG01000015">
    <property type="protein sequence ID" value="TMP86217.1"/>
    <property type="molecule type" value="Genomic_DNA"/>
</dbReference>
<evidence type="ECO:0000313" key="11">
    <source>
        <dbReference type="EMBL" id="KJZ01650.1"/>
    </source>
</evidence>
<organism evidence="11 13">
    <name type="scientific">Pseudoalteromonas ruthenica</name>
    <dbReference type="NCBI Taxonomy" id="151081"/>
    <lineage>
        <taxon>Bacteria</taxon>
        <taxon>Pseudomonadati</taxon>
        <taxon>Pseudomonadota</taxon>
        <taxon>Gammaproteobacteria</taxon>
        <taxon>Alteromonadales</taxon>
        <taxon>Pseudoalteromonadaceae</taxon>
        <taxon>Pseudoalteromonas</taxon>
    </lineage>
</organism>
<keyword evidence="8 10" id="KW-1133">Transmembrane helix</keyword>
<dbReference type="PATRIC" id="fig|151081.8.peg.1473"/>
<keyword evidence="6 10" id="KW-0812">Transmembrane</keyword>
<reference evidence="12" key="4">
    <citation type="submission" date="2019-09" db="EMBL/GenBank/DDBJ databases">
        <title>Co-occurence of chitin degradation, pigmentation and bioactivity in marine Pseudoalteromonas.</title>
        <authorList>
            <person name="Sonnenschein E.C."/>
            <person name="Bech P.K."/>
        </authorList>
    </citation>
    <scope>NUCLEOTIDE SEQUENCE</scope>
    <source>
        <strain evidence="12">S2897</strain>
    </source>
</reference>
<dbReference type="GO" id="GO:0005886">
    <property type="term" value="C:plasma membrane"/>
    <property type="evidence" value="ECO:0007669"/>
    <property type="project" value="UniProtKB-SubCell"/>
</dbReference>
<evidence type="ECO:0000256" key="4">
    <source>
        <dbReference type="ARBA" id="ARBA00022475"/>
    </source>
</evidence>